<reference evidence="10" key="1">
    <citation type="submission" date="2019-10" db="EMBL/GenBank/DDBJ databases">
        <title>Lacipirellula parvula gen. nov., sp. nov., representing a lineage of planctomycetes widespread in freshwater anoxic habitats, and description of the family Lacipirellulaceae.</title>
        <authorList>
            <person name="Dedysh S.N."/>
            <person name="Kulichevskaya I.S."/>
            <person name="Beletsky A.V."/>
            <person name="Rakitin A.L."/>
            <person name="Mardanov A.V."/>
            <person name="Ivanova A.A."/>
            <person name="Saltykova V.X."/>
            <person name="Rijpstra W.I.C."/>
            <person name="Sinninghe Damste J.S."/>
            <person name="Ravin N.V."/>
        </authorList>
    </citation>
    <scope>NUCLEOTIDE SEQUENCE [LARGE SCALE GENOMIC DNA]</scope>
    <source>
        <strain evidence="10">PX69</strain>
    </source>
</reference>
<evidence type="ECO:0000259" key="8">
    <source>
        <dbReference type="Pfam" id="PF00361"/>
    </source>
</evidence>
<protein>
    <submittedName>
        <fullName evidence="9">NADH-ubiquinone oxidoreductase chain M</fullName>
        <ecNumber evidence="9">1.6.5.3</ecNumber>
    </submittedName>
</protein>
<dbReference type="GO" id="GO:0015990">
    <property type="term" value="P:electron transport coupled proton transport"/>
    <property type="evidence" value="ECO:0007669"/>
    <property type="project" value="TreeGrafter"/>
</dbReference>
<keyword evidence="9" id="KW-0830">Ubiquinone</keyword>
<keyword evidence="10" id="KW-1185">Reference proteome</keyword>
<dbReference type="Pfam" id="PF00361">
    <property type="entry name" value="Proton_antipo_M"/>
    <property type="match status" value="1"/>
</dbReference>
<evidence type="ECO:0000256" key="7">
    <source>
        <dbReference type="SAM" id="Phobius"/>
    </source>
</evidence>
<keyword evidence="5 7" id="KW-0472">Membrane</keyword>
<accession>A0A5K7X5S1</accession>
<dbReference type="GO" id="GO:0016020">
    <property type="term" value="C:membrane"/>
    <property type="evidence" value="ECO:0007669"/>
    <property type="project" value="UniProtKB-SubCell"/>
</dbReference>
<sequence length="551" mass="59485">MIQLLFILLLVPLGAGGLLLLFSGVSQQRSARWIALGGSLVALALSLQLAADYRALQAEQGASASDSPINPRVEYRRVWEIIGDTSTPEAAADAIKLEFHFGLDGVSVVMIVLTTLLTVACVLCSWEAINERESEFYAALLILQSGVIGVFCAFDAVLFYVFFEFTLIPLFFMIAIWGGPQRRYAAVKFFLYTLAGSLVTLLGLITLITYAAKGGLTSPCSLPELAGWYKAHPMPFELQVATFLALSVGFLIKVPVFPFHTWLPLAHVEAPTAGSVLLAGVLLKLGTYGFLRFCLPMLPDACLTIGMPAAAILSIVGIVYGSLCALIQRDVKKLVAYSSVAHLGFCILGLFALNVEGITGGVLQMINHGLSTGALFLIVGMFYERYHTRMMDDLGGLANRLPLMAAIMVFVSMASVGLPGLNGFPGEMLSLAGMFKRNPYYAAAAATGLVLGAWYLLSMLQWVFFGQLKEPAVHDHDHGHHAPIRDISLRELAAVIPLAAACLWIGVKPQPLIDVIRPDVEAVAKLYEGRTPIEVKALAVAEAQSPERQEQ</sequence>
<dbReference type="GO" id="GO:0042773">
    <property type="term" value="P:ATP synthesis coupled electron transport"/>
    <property type="evidence" value="ECO:0007669"/>
    <property type="project" value="InterPro"/>
</dbReference>
<dbReference type="PANTHER" id="PTHR43507">
    <property type="entry name" value="NADH-UBIQUINONE OXIDOREDUCTASE CHAIN 4"/>
    <property type="match status" value="1"/>
</dbReference>
<feature type="transmembrane region" description="Helical" evidence="7">
    <location>
        <begin position="189"/>
        <end position="212"/>
    </location>
</feature>
<feature type="transmembrane region" description="Helical" evidence="7">
    <location>
        <begin position="271"/>
        <end position="291"/>
    </location>
</feature>
<feature type="transmembrane region" description="Helical" evidence="7">
    <location>
        <begin position="106"/>
        <end position="129"/>
    </location>
</feature>
<dbReference type="NCBIfam" id="TIGR01972">
    <property type="entry name" value="NDH_I_M"/>
    <property type="match status" value="1"/>
</dbReference>
<dbReference type="InterPro" id="IPR003918">
    <property type="entry name" value="NADH_UbQ_OxRdtase"/>
</dbReference>
<keyword evidence="9" id="KW-0560">Oxidoreductase</keyword>
<comment type="subcellular location">
    <subcellularLocation>
        <location evidence="1">Endomembrane system</location>
        <topology evidence="1">Multi-pass membrane protein</topology>
    </subcellularLocation>
    <subcellularLocation>
        <location evidence="6">Membrane</location>
        <topology evidence="6">Multi-pass membrane protein</topology>
    </subcellularLocation>
</comment>
<organism evidence="9 10">
    <name type="scientific">Lacipirellula parvula</name>
    <dbReference type="NCBI Taxonomy" id="2650471"/>
    <lineage>
        <taxon>Bacteria</taxon>
        <taxon>Pseudomonadati</taxon>
        <taxon>Planctomycetota</taxon>
        <taxon>Planctomycetia</taxon>
        <taxon>Pirellulales</taxon>
        <taxon>Lacipirellulaceae</taxon>
        <taxon>Lacipirellula</taxon>
    </lineage>
</organism>
<dbReference type="EMBL" id="AP021861">
    <property type="protein sequence ID" value="BBO31910.1"/>
    <property type="molecule type" value="Genomic_DNA"/>
</dbReference>
<comment type="similarity">
    <text evidence="2">Belongs to the complex I subunit 4 family.</text>
</comment>
<feature type="transmembrane region" description="Helical" evidence="7">
    <location>
        <begin position="160"/>
        <end position="177"/>
    </location>
</feature>
<dbReference type="GO" id="GO:0012505">
    <property type="term" value="C:endomembrane system"/>
    <property type="evidence" value="ECO:0007669"/>
    <property type="project" value="UniProtKB-SubCell"/>
</dbReference>
<evidence type="ECO:0000256" key="1">
    <source>
        <dbReference type="ARBA" id="ARBA00004127"/>
    </source>
</evidence>
<dbReference type="RefSeq" id="WP_152097975.1">
    <property type="nucleotide sequence ID" value="NZ_AP021861.1"/>
</dbReference>
<feature type="transmembrane region" description="Helical" evidence="7">
    <location>
        <begin position="365"/>
        <end position="383"/>
    </location>
</feature>
<feature type="transmembrane region" description="Helical" evidence="7">
    <location>
        <begin position="136"/>
        <end position="154"/>
    </location>
</feature>
<gene>
    <name evidence="9" type="ORF">PLANPX_1522</name>
</gene>
<dbReference type="KEGG" id="lpav:PLANPX_1522"/>
<dbReference type="InterPro" id="IPR010227">
    <property type="entry name" value="NADH_Q_OxRdtase_chainM/4"/>
</dbReference>
<dbReference type="InterPro" id="IPR001750">
    <property type="entry name" value="ND/Mrp_TM"/>
</dbReference>
<keyword evidence="4 7" id="KW-1133">Transmembrane helix</keyword>
<feature type="domain" description="NADH:quinone oxidoreductase/Mrp antiporter transmembrane" evidence="8">
    <location>
        <begin position="155"/>
        <end position="448"/>
    </location>
</feature>
<keyword evidence="3 6" id="KW-0812">Transmembrane</keyword>
<feature type="transmembrane region" description="Helical" evidence="7">
    <location>
        <begin position="403"/>
        <end position="421"/>
    </location>
</feature>
<feature type="transmembrane region" description="Helical" evidence="7">
    <location>
        <begin position="441"/>
        <end position="466"/>
    </location>
</feature>
<name>A0A5K7X5S1_9BACT</name>
<feature type="transmembrane region" description="Helical" evidence="7">
    <location>
        <begin position="303"/>
        <end position="327"/>
    </location>
</feature>
<dbReference type="EC" id="1.6.5.3" evidence="9"/>
<evidence type="ECO:0000256" key="4">
    <source>
        <dbReference type="ARBA" id="ARBA00022989"/>
    </source>
</evidence>
<evidence type="ECO:0000256" key="6">
    <source>
        <dbReference type="RuleBase" id="RU000320"/>
    </source>
</evidence>
<proteinExistence type="inferred from homology"/>
<evidence type="ECO:0000256" key="2">
    <source>
        <dbReference type="ARBA" id="ARBA00009025"/>
    </source>
</evidence>
<evidence type="ECO:0000256" key="3">
    <source>
        <dbReference type="ARBA" id="ARBA00022692"/>
    </source>
</evidence>
<dbReference type="PANTHER" id="PTHR43507:SF1">
    <property type="entry name" value="NADH-UBIQUINONE OXIDOREDUCTASE CHAIN 4"/>
    <property type="match status" value="1"/>
</dbReference>
<evidence type="ECO:0000313" key="10">
    <source>
        <dbReference type="Proteomes" id="UP000326837"/>
    </source>
</evidence>
<evidence type="ECO:0000256" key="5">
    <source>
        <dbReference type="ARBA" id="ARBA00023136"/>
    </source>
</evidence>
<dbReference type="GO" id="GO:0048039">
    <property type="term" value="F:ubiquinone binding"/>
    <property type="evidence" value="ECO:0007669"/>
    <property type="project" value="TreeGrafter"/>
</dbReference>
<feature type="transmembrane region" description="Helical" evidence="7">
    <location>
        <begin position="238"/>
        <end position="259"/>
    </location>
</feature>
<dbReference type="GO" id="GO:0003954">
    <property type="term" value="F:NADH dehydrogenase activity"/>
    <property type="evidence" value="ECO:0007669"/>
    <property type="project" value="TreeGrafter"/>
</dbReference>
<dbReference type="PRINTS" id="PR01437">
    <property type="entry name" value="NUOXDRDTASE4"/>
</dbReference>
<dbReference type="Proteomes" id="UP000326837">
    <property type="component" value="Chromosome"/>
</dbReference>
<feature type="transmembrane region" description="Helical" evidence="7">
    <location>
        <begin position="334"/>
        <end position="353"/>
    </location>
</feature>
<dbReference type="GO" id="GO:0008137">
    <property type="term" value="F:NADH dehydrogenase (ubiquinone) activity"/>
    <property type="evidence" value="ECO:0007669"/>
    <property type="project" value="InterPro"/>
</dbReference>
<dbReference type="AlphaFoldDB" id="A0A5K7X5S1"/>
<evidence type="ECO:0000313" key="9">
    <source>
        <dbReference type="EMBL" id="BBO31910.1"/>
    </source>
</evidence>